<dbReference type="EMBL" id="JACGWV010000002">
    <property type="protein sequence ID" value="MBA8810255.1"/>
    <property type="molecule type" value="Genomic_DNA"/>
</dbReference>
<accession>A0A7W3PFL0</accession>
<name>A0A7W3PFL0_9MICO</name>
<protein>
    <submittedName>
        <fullName evidence="1">Uncharacterized protein</fullName>
    </submittedName>
</protein>
<sequence>MNGGYQLFRPRSEDVYDWSGGQLHPEIRQLVTVGNVVRVQVSENGSAETGWSDTPYLRVTLQDGDRLTGVVDDPYRSQYSALDNGTVIEFDRADVTEIPLDWTENEALAPSATHTGRGREITGYIAPD</sequence>
<proteinExistence type="predicted"/>
<keyword evidence="2" id="KW-1185">Reference proteome</keyword>
<dbReference type="Proteomes" id="UP000540568">
    <property type="component" value="Unassembled WGS sequence"/>
</dbReference>
<dbReference type="RefSeq" id="WP_182619392.1">
    <property type="nucleotide sequence ID" value="NZ_BAAATF010000010.1"/>
</dbReference>
<evidence type="ECO:0000313" key="1">
    <source>
        <dbReference type="EMBL" id="MBA8810255.1"/>
    </source>
</evidence>
<dbReference type="AlphaFoldDB" id="A0A7W3PFL0"/>
<comment type="caution">
    <text evidence="1">The sequence shown here is derived from an EMBL/GenBank/DDBJ whole genome shotgun (WGS) entry which is preliminary data.</text>
</comment>
<gene>
    <name evidence="1" type="ORF">FHX71_004231</name>
</gene>
<evidence type="ECO:0000313" key="2">
    <source>
        <dbReference type="Proteomes" id="UP000540568"/>
    </source>
</evidence>
<organism evidence="1 2">
    <name type="scientific">Promicromonospora sukumoe</name>
    <dbReference type="NCBI Taxonomy" id="88382"/>
    <lineage>
        <taxon>Bacteria</taxon>
        <taxon>Bacillati</taxon>
        <taxon>Actinomycetota</taxon>
        <taxon>Actinomycetes</taxon>
        <taxon>Micrococcales</taxon>
        <taxon>Promicromonosporaceae</taxon>
        <taxon>Promicromonospora</taxon>
    </lineage>
</organism>
<reference evidence="1 2" key="1">
    <citation type="submission" date="2020-07" db="EMBL/GenBank/DDBJ databases">
        <title>Sequencing the genomes of 1000 actinobacteria strains.</title>
        <authorList>
            <person name="Klenk H.-P."/>
        </authorList>
    </citation>
    <scope>NUCLEOTIDE SEQUENCE [LARGE SCALE GENOMIC DNA]</scope>
    <source>
        <strain evidence="1 2">DSM 44121</strain>
    </source>
</reference>